<organism evidence="9 10">
    <name type="scientific">Camellia sinensis</name>
    <name type="common">Tea plant</name>
    <name type="synonym">Thea sinensis</name>
    <dbReference type="NCBI Taxonomy" id="4442"/>
    <lineage>
        <taxon>Eukaryota</taxon>
        <taxon>Viridiplantae</taxon>
        <taxon>Streptophyta</taxon>
        <taxon>Embryophyta</taxon>
        <taxon>Tracheophyta</taxon>
        <taxon>Spermatophyta</taxon>
        <taxon>Magnoliopsida</taxon>
        <taxon>eudicotyledons</taxon>
        <taxon>Gunneridae</taxon>
        <taxon>Pentapetalae</taxon>
        <taxon>asterids</taxon>
        <taxon>Ericales</taxon>
        <taxon>Theaceae</taxon>
        <taxon>Camellia</taxon>
    </lineage>
</organism>
<dbReference type="GO" id="GO:0005886">
    <property type="term" value="C:plasma membrane"/>
    <property type="evidence" value="ECO:0007669"/>
    <property type="project" value="TreeGrafter"/>
</dbReference>
<protein>
    <recommendedName>
        <fullName evidence="8">PGG domain-containing protein</fullName>
    </recommendedName>
</protein>
<gene>
    <name evidence="9" type="ORF">HYC85_003915</name>
</gene>
<evidence type="ECO:0000256" key="2">
    <source>
        <dbReference type="ARBA" id="ARBA00022692"/>
    </source>
</evidence>
<evidence type="ECO:0000313" key="9">
    <source>
        <dbReference type="EMBL" id="KAF5956690.1"/>
    </source>
</evidence>
<dbReference type="Proteomes" id="UP000593564">
    <property type="component" value="Unassembled WGS sequence"/>
</dbReference>
<dbReference type="PANTHER" id="PTHR24186:SF38">
    <property type="entry name" value="ANKYRIN REPEAT FAMILY PROTEIN"/>
    <property type="match status" value="1"/>
</dbReference>
<accession>A0A7J7HV06</accession>
<evidence type="ECO:0000256" key="5">
    <source>
        <dbReference type="ARBA" id="ARBA00023043"/>
    </source>
</evidence>
<proteinExistence type="predicted"/>
<reference evidence="9 10" key="2">
    <citation type="submission" date="2020-07" db="EMBL/GenBank/DDBJ databases">
        <title>Genome assembly of wild tea tree DASZ reveals pedigree and selection history of tea varieties.</title>
        <authorList>
            <person name="Zhang W."/>
        </authorList>
    </citation>
    <scope>NUCLEOTIDE SEQUENCE [LARGE SCALE GENOMIC DNA]</scope>
    <source>
        <strain evidence="10">cv. G240</strain>
        <tissue evidence="9">Leaf</tissue>
    </source>
</reference>
<keyword evidence="5" id="KW-0040">ANK repeat</keyword>
<keyword evidence="2 7" id="KW-0812">Transmembrane</keyword>
<keyword evidence="6 7" id="KW-0472">Membrane</keyword>
<keyword evidence="4 7" id="KW-1133">Transmembrane helix</keyword>
<evidence type="ECO:0000256" key="7">
    <source>
        <dbReference type="SAM" id="Phobius"/>
    </source>
</evidence>
<evidence type="ECO:0000313" key="10">
    <source>
        <dbReference type="Proteomes" id="UP000593564"/>
    </source>
</evidence>
<dbReference type="AlphaFoldDB" id="A0A7J7HV06"/>
<keyword evidence="3" id="KW-0677">Repeat</keyword>
<keyword evidence="10" id="KW-1185">Reference proteome</keyword>
<reference evidence="10" key="1">
    <citation type="journal article" date="2020" name="Nat. Commun.">
        <title>Genome assembly of wild tea tree DASZ reveals pedigree and selection history of tea varieties.</title>
        <authorList>
            <person name="Zhang W."/>
            <person name="Zhang Y."/>
            <person name="Qiu H."/>
            <person name="Guo Y."/>
            <person name="Wan H."/>
            <person name="Zhang X."/>
            <person name="Scossa F."/>
            <person name="Alseekh S."/>
            <person name="Zhang Q."/>
            <person name="Wang P."/>
            <person name="Xu L."/>
            <person name="Schmidt M.H."/>
            <person name="Jia X."/>
            <person name="Li D."/>
            <person name="Zhu A."/>
            <person name="Guo F."/>
            <person name="Chen W."/>
            <person name="Ni D."/>
            <person name="Usadel B."/>
            <person name="Fernie A.R."/>
            <person name="Wen W."/>
        </authorList>
    </citation>
    <scope>NUCLEOTIDE SEQUENCE [LARGE SCALE GENOMIC DNA]</scope>
    <source>
        <strain evidence="10">cv. G240</strain>
    </source>
</reference>
<sequence length="235" mass="26249">MSPQWIIEVFTQKCFYQVRELTMETRNAILIVAVLIATATFQAILSPPGGVLGGTGDNNNQLTTNENHINATIMSTTTNNNLIPTNNVSYINATIFTNTAITNTSTTVDPSKRVLFKITKFNAPITYGTFFTIFYSLNTTCFLASVAAILCLLPLQYFSLFLHIPLFLLMLSYGASFAVISPSTLYTIQFFLSSYVLAVCIYYIVPLTSIGFFIIFVVGDRRKRLQMLLHLLKRS</sequence>
<evidence type="ECO:0000256" key="1">
    <source>
        <dbReference type="ARBA" id="ARBA00004141"/>
    </source>
</evidence>
<dbReference type="InterPro" id="IPR026961">
    <property type="entry name" value="PGG_dom"/>
</dbReference>
<dbReference type="EMBL" id="JACBKZ010000002">
    <property type="protein sequence ID" value="KAF5956690.1"/>
    <property type="molecule type" value="Genomic_DNA"/>
</dbReference>
<dbReference type="PANTHER" id="PTHR24186">
    <property type="entry name" value="PROTEIN PHOSPHATASE 1 REGULATORY SUBUNIT"/>
    <property type="match status" value="1"/>
</dbReference>
<feature type="transmembrane region" description="Helical" evidence="7">
    <location>
        <begin position="28"/>
        <end position="45"/>
    </location>
</feature>
<feature type="transmembrane region" description="Helical" evidence="7">
    <location>
        <begin position="160"/>
        <end position="180"/>
    </location>
</feature>
<evidence type="ECO:0000256" key="6">
    <source>
        <dbReference type="ARBA" id="ARBA00023136"/>
    </source>
</evidence>
<evidence type="ECO:0000256" key="4">
    <source>
        <dbReference type="ARBA" id="ARBA00022989"/>
    </source>
</evidence>
<name>A0A7J7HV06_CAMSI</name>
<feature type="domain" description="PGG" evidence="8">
    <location>
        <begin position="23"/>
        <end position="53"/>
    </location>
</feature>
<evidence type="ECO:0000259" key="8">
    <source>
        <dbReference type="Pfam" id="PF13962"/>
    </source>
</evidence>
<comment type="subcellular location">
    <subcellularLocation>
        <location evidence="1">Membrane</location>
        <topology evidence="1">Multi-pass membrane protein</topology>
    </subcellularLocation>
</comment>
<dbReference type="Pfam" id="PF13962">
    <property type="entry name" value="PGG"/>
    <property type="match status" value="1"/>
</dbReference>
<evidence type="ECO:0000256" key="3">
    <source>
        <dbReference type="ARBA" id="ARBA00022737"/>
    </source>
</evidence>
<feature type="transmembrane region" description="Helical" evidence="7">
    <location>
        <begin position="130"/>
        <end position="153"/>
    </location>
</feature>
<feature type="transmembrane region" description="Helical" evidence="7">
    <location>
        <begin position="192"/>
        <end position="218"/>
    </location>
</feature>
<comment type="caution">
    <text evidence="9">The sequence shown here is derived from an EMBL/GenBank/DDBJ whole genome shotgun (WGS) entry which is preliminary data.</text>
</comment>